<name>A0ABY2IZI6_9MICO</name>
<dbReference type="EMBL" id="SOGJ01000022">
    <property type="protein sequence ID" value="TFC97992.1"/>
    <property type="molecule type" value="Genomic_DNA"/>
</dbReference>
<accession>A0ABY2IZI6</accession>
<feature type="domain" description="HipA-like C-terminal" evidence="4">
    <location>
        <begin position="184"/>
        <end position="406"/>
    </location>
</feature>
<dbReference type="InterPro" id="IPR052028">
    <property type="entry name" value="HipA_Ser/Thr_kinase"/>
</dbReference>
<dbReference type="PANTHER" id="PTHR37419">
    <property type="entry name" value="SERINE/THREONINE-PROTEIN KINASE TOXIN HIPA"/>
    <property type="match status" value="1"/>
</dbReference>
<keyword evidence="3" id="KW-0418">Kinase</keyword>
<evidence type="ECO:0000313" key="6">
    <source>
        <dbReference type="EMBL" id="TFC97992.1"/>
    </source>
</evidence>
<evidence type="ECO:0000256" key="1">
    <source>
        <dbReference type="ARBA" id="ARBA00010164"/>
    </source>
</evidence>
<dbReference type="InterPro" id="IPR017508">
    <property type="entry name" value="HipA_N1"/>
</dbReference>
<comment type="caution">
    <text evidence="6">The sequence shown here is derived from an EMBL/GenBank/DDBJ whole genome shotgun (WGS) entry which is preliminary data.</text>
</comment>
<evidence type="ECO:0000313" key="7">
    <source>
        <dbReference type="Proteomes" id="UP000298355"/>
    </source>
</evidence>
<gene>
    <name evidence="6" type="ORF">E3O65_09760</name>
</gene>
<organism evidence="6 7">
    <name type="scientific">Cryobacterium breve</name>
    <dbReference type="NCBI Taxonomy" id="1259258"/>
    <lineage>
        <taxon>Bacteria</taxon>
        <taxon>Bacillati</taxon>
        <taxon>Actinomycetota</taxon>
        <taxon>Actinomycetes</taxon>
        <taxon>Micrococcales</taxon>
        <taxon>Microbacteriaceae</taxon>
        <taxon>Cryobacterium</taxon>
    </lineage>
</organism>
<keyword evidence="7" id="KW-1185">Reference proteome</keyword>
<dbReference type="PANTHER" id="PTHR37419:SF8">
    <property type="entry name" value="TOXIN YJJJ"/>
    <property type="match status" value="1"/>
</dbReference>
<feature type="domain" description="HipA N-terminal subdomain 1" evidence="5">
    <location>
        <begin position="41"/>
        <end position="131"/>
    </location>
</feature>
<evidence type="ECO:0000256" key="3">
    <source>
        <dbReference type="ARBA" id="ARBA00022777"/>
    </source>
</evidence>
<evidence type="ECO:0000259" key="4">
    <source>
        <dbReference type="Pfam" id="PF07804"/>
    </source>
</evidence>
<evidence type="ECO:0000259" key="5">
    <source>
        <dbReference type="Pfam" id="PF13657"/>
    </source>
</evidence>
<dbReference type="Proteomes" id="UP000298355">
    <property type="component" value="Unassembled WGS sequence"/>
</dbReference>
<dbReference type="Pfam" id="PF07804">
    <property type="entry name" value="HipA_C"/>
    <property type="match status" value="1"/>
</dbReference>
<dbReference type="Pfam" id="PF13657">
    <property type="entry name" value="Couple_hipA"/>
    <property type="match status" value="1"/>
</dbReference>
<protein>
    <submittedName>
        <fullName evidence="6">Type II toxin-antitoxin system HipA family toxin</fullName>
    </submittedName>
</protein>
<comment type="similarity">
    <text evidence="1">Belongs to the HipA Ser/Thr kinase family.</text>
</comment>
<sequence>MKPTTGQPISEVGIYLGEGTGEPVYVGILNSSYAGGRNLASSSFQYDREYLARADRYELSPDLPLVATRTWTGSNSNLFGVFADASPDAWGQKLVEANNAVQHRHGLDAPRGLGDFDFLVGVSDNTRMGALRLTTADGPRDWLGTNSSPDSEVVSLQRTLRVASRYEARQASDEDIEYLAGIATSPGGARPKANLWKDDGSLALVKLPHSKDGNLDVEGWEGVALTIAKNAGIQTPQFKAVHAAEGKSVLVLDRFDRVAGSTSAVSGEQRRRGYMSAATALGISKHDDNTRITYEQFADTIAETSSAAAQDLREMFTRIALTVLVNNVDDHWRNHGFLRVDGGWRLSPVFDVNPSPRHGVIHSRAISDNDDPRDRDIRNLHAIADAYRLTSDQSAEIISGVAAKVREWPTVAGSVGIPVNQFEEMGAAFNEDQLAFAESLPVS</sequence>
<dbReference type="InterPro" id="IPR012893">
    <property type="entry name" value="HipA-like_C"/>
</dbReference>
<proteinExistence type="inferred from homology"/>
<reference evidence="6 7" key="1">
    <citation type="submission" date="2019-03" db="EMBL/GenBank/DDBJ databases">
        <title>Genomics of glacier-inhabiting Cryobacterium strains.</title>
        <authorList>
            <person name="Liu Q."/>
            <person name="Xin Y.-H."/>
        </authorList>
    </citation>
    <scope>NUCLEOTIDE SEQUENCE [LARGE SCALE GENOMIC DNA]</scope>
    <source>
        <strain evidence="6 7">TMT4-23</strain>
    </source>
</reference>
<dbReference type="RefSeq" id="WP_134363535.1">
    <property type="nucleotide sequence ID" value="NZ_SOGJ01000022.1"/>
</dbReference>
<evidence type="ECO:0000256" key="2">
    <source>
        <dbReference type="ARBA" id="ARBA00022679"/>
    </source>
</evidence>
<keyword evidence="2" id="KW-0808">Transferase</keyword>